<dbReference type="PANTHER" id="PTHR21666">
    <property type="entry name" value="PEPTIDASE-RELATED"/>
    <property type="match status" value="1"/>
</dbReference>
<dbReference type="AlphaFoldDB" id="A0A317JPF2"/>
<dbReference type="GO" id="GO:0004222">
    <property type="term" value="F:metalloendopeptidase activity"/>
    <property type="evidence" value="ECO:0007669"/>
    <property type="project" value="TreeGrafter"/>
</dbReference>
<organism evidence="3 4">
    <name type="scientific">Candidatus Cerribacteria bacterium 'Amazon FNV 2010 28 9'</name>
    <dbReference type="NCBI Taxonomy" id="2081795"/>
    <lineage>
        <taxon>Bacteria</taxon>
        <taxon>Candidatus Cerribacteria</taxon>
    </lineage>
</organism>
<feature type="compositionally biased region" description="Basic and acidic residues" evidence="1">
    <location>
        <begin position="214"/>
        <end position="231"/>
    </location>
</feature>
<dbReference type="PANTHER" id="PTHR21666:SF270">
    <property type="entry name" value="MUREIN HYDROLASE ACTIVATOR ENVC"/>
    <property type="match status" value="1"/>
</dbReference>
<dbReference type="InterPro" id="IPR050570">
    <property type="entry name" value="Cell_wall_metabolism_enzyme"/>
</dbReference>
<gene>
    <name evidence="3" type="ORF">C5B42_01780</name>
</gene>
<dbReference type="Gene3D" id="2.70.70.10">
    <property type="entry name" value="Glucose Permease (Domain IIA)"/>
    <property type="match status" value="1"/>
</dbReference>
<dbReference type="Pfam" id="PF01551">
    <property type="entry name" value="Peptidase_M23"/>
    <property type="match status" value="1"/>
</dbReference>
<protein>
    <recommendedName>
        <fullName evidence="2">M23ase beta-sheet core domain-containing protein</fullName>
    </recommendedName>
</protein>
<accession>A0A317JPF2</accession>
<evidence type="ECO:0000313" key="4">
    <source>
        <dbReference type="Proteomes" id="UP000246104"/>
    </source>
</evidence>
<dbReference type="InterPro" id="IPR011055">
    <property type="entry name" value="Dup_hybrid_motif"/>
</dbReference>
<feature type="compositionally biased region" description="Basic and acidic residues" evidence="1">
    <location>
        <begin position="180"/>
        <end position="199"/>
    </location>
</feature>
<evidence type="ECO:0000259" key="2">
    <source>
        <dbReference type="Pfam" id="PF01551"/>
    </source>
</evidence>
<feature type="compositionally biased region" description="Polar residues" evidence="1">
    <location>
        <begin position="200"/>
        <end position="213"/>
    </location>
</feature>
<dbReference type="SUPFAM" id="SSF51261">
    <property type="entry name" value="Duplicated hybrid motif"/>
    <property type="match status" value="1"/>
</dbReference>
<name>A0A317JPF2_9BACT</name>
<dbReference type="EMBL" id="PSRQ01000023">
    <property type="protein sequence ID" value="PWU23739.1"/>
    <property type="molecule type" value="Genomic_DNA"/>
</dbReference>
<dbReference type="InterPro" id="IPR016047">
    <property type="entry name" value="M23ase_b-sheet_dom"/>
</dbReference>
<evidence type="ECO:0000313" key="3">
    <source>
        <dbReference type="EMBL" id="PWU23739.1"/>
    </source>
</evidence>
<proteinExistence type="predicted"/>
<reference evidence="3 4" key="1">
    <citation type="submission" date="2018-02" db="EMBL/GenBank/DDBJ databases">
        <title>Genomic Reconstructions from Amazon Rainforest and Pasture Soil Reveal Novel Insights into the Physiology of Candidate Phyla in Tropical Sites.</title>
        <authorList>
            <person name="Kroeger M.E."/>
            <person name="Delmont T."/>
            <person name="Eren A.M."/>
            <person name="Guo J."/>
            <person name="Meyer K.M."/>
            <person name="Khan K."/>
            <person name="Rodrigues J.L.M."/>
            <person name="Bohannan B.J.M."/>
            <person name="Tringe S."/>
            <person name="Borges C.D."/>
            <person name="Tiedje J."/>
            <person name="Tsai S.M."/>
            <person name="Nusslein K."/>
        </authorList>
    </citation>
    <scope>NUCLEOTIDE SEQUENCE [LARGE SCALE GENOMIC DNA]</scope>
    <source>
        <strain evidence="3">Amazon FNV 2010 28 9</strain>
    </source>
</reference>
<sequence length="1227" mass="131486">MGMSSKEISDQIRVILSVRDQANIYLSGQYFGQLLSNPNSITNELQSLTLDEISALPDDNVSKQLPSKIIKDLGGRTLLSQWITDSLLGIPVGPIWTEYSEKLPQIPSVLSNHPKWMQEIERDWNKEKNIGEELKQNPLPPEEFAETFHWTGRFIIFLQIFVFYINDKLHELEGELDRAQREEEAAKKGETVPEPEQKQSHTVGSHFQSLQSSKPHEEQTADQREQKRNDMRRNANIFLRSSFLQYCIDHGIDPKALRYFDALDENVLKRAAFYQALIKTNDSDFFTKLALNQPRLHTKLEQSNQIYELARSYVQELTQSKRDSLSLQEPVDVGNDTAQALHITDQLNTISKRMQIYYRTREDFAEKVFATSGSELRAEIQEAQDAGQKVDRDVLLAEEMRKSILRQMFTDAQDNQDQLNQLYADTGYAPAEGEEPSFDEWYQQSDASNSSIADLFKSQNNLQNFTKAVDQGSTIAKNPLLAGAIGGAAGVGGAFIYGAITQGLAGGAGAATVGVGGAIAGGWAGAQVGAAIGSIVPGAGTLIGGVFGAGAGALLGGFGAGYASTQITVGGGSLAQGIGNAELNLATAGKWGASQLPTVAGAAAQGAAAGAATAAPTAGALASQAAGYTATAGASSVATASNFLASLSHLTPAFSSALGAAGVVVGPIAAVGIITATVVVPTMLSQYLVPTVGGPGSASGSCSPGAWPTDGKISSTQYYPDGSFHSVYEGKAPEYSALPMNGHTFIVPTNSTEANTALQNGWWAAVDITNKQGTNVFAPYSGTAVAEEDQQTDPEGTTKATCRYFFKPAPDDDHGICYKTPYGNSIWIYVSDPQRGDFVQVYGHLSAFATGIPINQPFQVSANQFLGQMGATGNATGPHLHYEAIRVNNPNDTTHTTPINIAKDTIIPNSVQIKDTVSHSGCQLDMSHPPSENNSDCQASAANFAKYNNPPLTQPQSYKVSGCNRLVTAAKKYIAQLVPGFCDDYDQPTDPSIRSQFWNQSLYEKGDASNPRPQQNGNACIAPLGKGQYNFDSCNNDVKYEDMAWCTNLVNTIYSANVAGWKINDGGVEKMQEDWEQNTTRKTVLASDPTASPDQLVLGSAVFFNSSSNPWSHVAIVCDTNATAKTMTICEANNTTTTRTFTYTQKADGTMGYLDSTGKDSEIYSFGPPPLGLDDASCSSGTKLPDESSCSDNTQCQSEFCDMSKGDPSNPNSGICREPGANSGVPF</sequence>
<feature type="region of interest" description="Disordered" evidence="1">
    <location>
        <begin position="1203"/>
        <end position="1227"/>
    </location>
</feature>
<dbReference type="Proteomes" id="UP000246104">
    <property type="component" value="Unassembled WGS sequence"/>
</dbReference>
<dbReference type="CDD" id="cd12797">
    <property type="entry name" value="M23_peptidase"/>
    <property type="match status" value="1"/>
</dbReference>
<evidence type="ECO:0000256" key="1">
    <source>
        <dbReference type="SAM" id="MobiDB-lite"/>
    </source>
</evidence>
<feature type="region of interest" description="Disordered" evidence="1">
    <location>
        <begin position="180"/>
        <end position="231"/>
    </location>
</feature>
<comment type="caution">
    <text evidence="3">The sequence shown here is derived from an EMBL/GenBank/DDBJ whole genome shotgun (WGS) entry which is preliminary data.</text>
</comment>
<feature type="domain" description="M23ase beta-sheet core" evidence="2">
    <location>
        <begin position="821"/>
        <end position="889"/>
    </location>
</feature>